<accession>A0ABV8LFF8</accession>
<reference evidence="2" key="1">
    <citation type="journal article" date="2019" name="Int. J. Syst. Evol. Microbiol.">
        <title>The Global Catalogue of Microorganisms (GCM) 10K type strain sequencing project: providing services to taxonomists for standard genome sequencing and annotation.</title>
        <authorList>
            <consortium name="The Broad Institute Genomics Platform"/>
            <consortium name="The Broad Institute Genome Sequencing Center for Infectious Disease"/>
            <person name="Wu L."/>
            <person name="Ma J."/>
        </authorList>
    </citation>
    <scope>NUCLEOTIDE SEQUENCE [LARGE SCALE GENOMIC DNA]</scope>
    <source>
        <strain evidence="2">CGMCC 4.7289</strain>
    </source>
</reference>
<dbReference type="EMBL" id="JBHSAY010000001">
    <property type="protein sequence ID" value="MFC4129057.1"/>
    <property type="molecule type" value="Genomic_DNA"/>
</dbReference>
<dbReference type="RefSeq" id="WP_253754107.1">
    <property type="nucleotide sequence ID" value="NZ_JAMZDZ010000001.1"/>
</dbReference>
<evidence type="ECO:0000313" key="1">
    <source>
        <dbReference type="EMBL" id="MFC4129057.1"/>
    </source>
</evidence>
<sequence length="118" mass="13142">MAAPADRVADAWRMLADLGVTITDLRDDLRARHPMPTVKEYLPVVAAAAGPGARRTYGNYWTRMGAMWGDRRLDEVTATDIETLRHETAESAVSRRNSRHGRHAGEHVIAAARAFYNL</sequence>
<gene>
    <name evidence="1" type="ORF">ACFOZ4_00315</name>
</gene>
<proteinExistence type="predicted"/>
<name>A0ABV8LFF8_9ACTN</name>
<keyword evidence="2" id="KW-1185">Reference proteome</keyword>
<organism evidence="1 2">
    <name type="scientific">Hamadaea flava</name>
    <dbReference type="NCBI Taxonomy" id="1742688"/>
    <lineage>
        <taxon>Bacteria</taxon>
        <taxon>Bacillati</taxon>
        <taxon>Actinomycetota</taxon>
        <taxon>Actinomycetes</taxon>
        <taxon>Micromonosporales</taxon>
        <taxon>Micromonosporaceae</taxon>
        <taxon>Hamadaea</taxon>
    </lineage>
</organism>
<comment type="caution">
    <text evidence="1">The sequence shown here is derived from an EMBL/GenBank/DDBJ whole genome shotgun (WGS) entry which is preliminary data.</text>
</comment>
<evidence type="ECO:0000313" key="2">
    <source>
        <dbReference type="Proteomes" id="UP001595816"/>
    </source>
</evidence>
<dbReference type="Proteomes" id="UP001595816">
    <property type="component" value="Unassembled WGS sequence"/>
</dbReference>
<protein>
    <submittedName>
        <fullName evidence="1">Integrase</fullName>
    </submittedName>
</protein>